<evidence type="ECO:0000313" key="9">
    <source>
        <dbReference type="EMBL" id="CAB4979828.1"/>
    </source>
</evidence>
<evidence type="ECO:0000313" key="5">
    <source>
        <dbReference type="EMBL" id="CAB4631001.1"/>
    </source>
</evidence>
<protein>
    <submittedName>
        <fullName evidence="4">Unannotated protein</fullName>
    </submittedName>
</protein>
<evidence type="ECO:0000256" key="1">
    <source>
        <dbReference type="ARBA" id="ARBA00006484"/>
    </source>
</evidence>
<evidence type="ECO:0000313" key="4">
    <source>
        <dbReference type="EMBL" id="CAB4373067.1"/>
    </source>
</evidence>
<gene>
    <name evidence="5" type="ORF">UFOPK1906_01459</name>
    <name evidence="6" type="ORF">UFOPK2624_02141</name>
    <name evidence="7" type="ORF">UFOPK3010_00677</name>
    <name evidence="8" type="ORF">UFOPK3785_01184</name>
    <name evidence="9" type="ORF">UFOPK3927_00648</name>
    <name evidence="4" type="ORF">UFOPK4201_02121</name>
</gene>
<dbReference type="InterPro" id="IPR057326">
    <property type="entry name" value="KR_dom"/>
</dbReference>
<dbReference type="SUPFAM" id="SSF51735">
    <property type="entry name" value="NAD(P)-binding Rossmann-fold domains"/>
    <property type="match status" value="1"/>
</dbReference>
<dbReference type="CDD" id="cd05233">
    <property type="entry name" value="SDR_c"/>
    <property type="match status" value="1"/>
</dbReference>
<reference evidence="4" key="1">
    <citation type="submission" date="2020-05" db="EMBL/GenBank/DDBJ databases">
        <authorList>
            <person name="Chiriac C."/>
            <person name="Salcher M."/>
            <person name="Ghai R."/>
            <person name="Kavagutti S V."/>
        </authorList>
    </citation>
    <scope>NUCLEOTIDE SEQUENCE</scope>
</reference>
<dbReference type="InterPro" id="IPR002347">
    <property type="entry name" value="SDR_fam"/>
</dbReference>
<dbReference type="EMBL" id="CAEZVC010000104">
    <property type="protein sequence ID" value="CAB4631001.1"/>
    <property type="molecule type" value="Genomic_DNA"/>
</dbReference>
<name>A0A6J6ASU0_9ZZZZ</name>
<evidence type="ECO:0000259" key="3">
    <source>
        <dbReference type="SMART" id="SM00822"/>
    </source>
</evidence>
<dbReference type="SMART" id="SM00822">
    <property type="entry name" value="PKS_KR"/>
    <property type="match status" value="1"/>
</dbReference>
<proteinExistence type="inferred from homology"/>
<organism evidence="4">
    <name type="scientific">freshwater metagenome</name>
    <dbReference type="NCBI Taxonomy" id="449393"/>
    <lineage>
        <taxon>unclassified sequences</taxon>
        <taxon>metagenomes</taxon>
        <taxon>ecological metagenomes</taxon>
    </lineage>
</organism>
<dbReference type="PANTHER" id="PTHR43639:SF1">
    <property type="entry name" value="SHORT-CHAIN DEHYDROGENASE_REDUCTASE FAMILY PROTEIN"/>
    <property type="match status" value="1"/>
</dbReference>
<dbReference type="EMBL" id="CAFAAM010000073">
    <property type="protein sequence ID" value="CAB4802576.1"/>
    <property type="molecule type" value="Genomic_DNA"/>
</dbReference>
<dbReference type="EMBL" id="CAEUNJ010000157">
    <property type="protein sequence ID" value="CAB4373067.1"/>
    <property type="molecule type" value="Genomic_DNA"/>
</dbReference>
<dbReference type="Pfam" id="PF13561">
    <property type="entry name" value="adh_short_C2"/>
    <property type="match status" value="1"/>
</dbReference>
<evidence type="ECO:0000313" key="8">
    <source>
        <dbReference type="EMBL" id="CAB4956551.1"/>
    </source>
</evidence>
<dbReference type="PANTHER" id="PTHR43639">
    <property type="entry name" value="OXIDOREDUCTASE, SHORT-CHAIN DEHYDROGENASE/REDUCTASE FAMILY (AFU_ORTHOLOGUE AFUA_5G02870)"/>
    <property type="match status" value="1"/>
</dbReference>
<accession>A0A6J6ASU0</accession>
<dbReference type="InterPro" id="IPR036291">
    <property type="entry name" value="NAD(P)-bd_dom_sf"/>
</dbReference>
<dbReference type="GO" id="GO:0016491">
    <property type="term" value="F:oxidoreductase activity"/>
    <property type="evidence" value="ECO:0007669"/>
    <property type="project" value="UniProtKB-KW"/>
</dbReference>
<dbReference type="EMBL" id="CAEZXY010000186">
    <property type="protein sequence ID" value="CAB4727888.1"/>
    <property type="molecule type" value="Genomic_DNA"/>
</dbReference>
<dbReference type="Gene3D" id="3.40.50.720">
    <property type="entry name" value="NAD(P)-binding Rossmann-like Domain"/>
    <property type="match status" value="1"/>
</dbReference>
<dbReference type="EMBL" id="CAFBNJ010000061">
    <property type="protein sequence ID" value="CAB4956551.1"/>
    <property type="molecule type" value="Genomic_DNA"/>
</dbReference>
<keyword evidence="2" id="KW-0560">Oxidoreductase</keyword>
<dbReference type="FunFam" id="3.40.50.720:FF:000084">
    <property type="entry name" value="Short-chain dehydrogenase reductase"/>
    <property type="match status" value="1"/>
</dbReference>
<evidence type="ECO:0000313" key="7">
    <source>
        <dbReference type="EMBL" id="CAB4802576.1"/>
    </source>
</evidence>
<evidence type="ECO:0000256" key="2">
    <source>
        <dbReference type="ARBA" id="ARBA00023002"/>
    </source>
</evidence>
<sequence length="258" mass="26956">MSGLPGLMEGRVVLVTGAAAGVGRGVAAAFGSAGAIVGIGVRRPKAAEETAAAVIAAGGTPVILQCDVTDAAQSAAAIEQLVRDFGRLDAVVHNAVSGRSSEATDFENTTLDEWEDHASVTVRATWRLAVQAYPHLQKTQGAYLLMSSPAGIEGSERAPFYSAVKAAQRGFVRALAREWGPDHIRVNSVAPLAISPALENMKILEPERVKRIEGLVPLGRLGDPETDIGPPSVFLCSDEARYVTGQTLVVSGGRFTSL</sequence>
<feature type="domain" description="Ketoreductase" evidence="3">
    <location>
        <begin position="11"/>
        <end position="200"/>
    </location>
</feature>
<evidence type="ECO:0000313" key="6">
    <source>
        <dbReference type="EMBL" id="CAB4727888.1"/>
    </source>
</evidence>
<dbReference type="PRINTS" id="PR00081">
    <property type="entry name" value="GDHRDH"/>
</dbReference>
<dbReference type="AlphaFoldDB" id="A0A6J6ASU0"/>
<dbReference type="EMBL" id="CAFBOK010000058">
    <property type="protein sequence ID" value="CAB4979828.1"/>
    <property type="molecule type" value="Genomic_DNA"/>
</dbReference>
<comment type="similarity">
    <text evidence="1">Belongs to the short-chain dehydrogenases/reductases (SDR) family.</text>
</comment>